<dbReference type="InterPro" id="IPR036188">
    <property type="entry name" value="FAD/NAD-bd_sf"/>
</dbReference>
<feature type="domain" description="FAD/NAD(P)-binding" evidence="5">
    <location>
        <begin position="3"/>
        <end position="283"/>
    </location>
</feature>
<evidence type="ECO:0000256" key="3">
    <source>
        <dbReference type="ARBA" id="ARBA00022630"/>
    </source>
</evidence>
<dbReference type="Gene3D" id="3.50.50.60">
    <property type="entry name" value="FAD/NAD(P)-binding domain"/>
    <property type="match status" value="2"/>
</dbReference>
<evidence type="ECO:0000313" key="6">
    <source>
        <dbReference type="EMBL" id="MCZ8514452.1"/>
    </source>
</evidence>
<organism evidence="6 7">
    <name type="scientific">Paenibacillus gyeongsangnamensis</name>
    <dbReference type="NCBI Taxonomy" id="3388067"/>
    <lineage>
        <taxon>Bacteria</taxon>
        <taxon>Bacillati</taxon>
        <taxon>Bacillota</taxon>
        <taxon>Bacilli</taxon>
        <taxon>Bacillales</taxon>
        <taxon>Paenibacillaceae</taxon>
        <taxon>Paenibacillus</taxon>
    </lineage>
</organism>
<proteinExistence type="predicted"/>
<gene>
    <name evidence="6" type="ORF">O9H85_18910</name>
</gene>
<keyword evidence="4" id="KW-0560">Oxidoreductase</keyword>
<evidence type="ECO:0000256" key="2">
    <source>
        <dbReference type="ARBA" id="ARBA00011738"/>
    </source>
</evidence>
<reference evidence="6 7" key="1">
    <citation type="submission" date="2022-12" db="EMBL/GenBank/DDBJ databases">
        <title>Draft genome sequence of Paenibacillus sp. dW9.</title>
        <authorList>
            <person name="Choi E.-W."/>
            <person name="Kim D.-U."/>
        </authorList>
    </citation>
    <scope>NUCLEOTIDE SEQUENCE [LARGE SCALE GENOMIC DNA]</scope>
    <source>
        <strain evidence="7">dW9</strain>
    </source>
</reference>
<keyword evidence="7" id="KW-1185">Reference proteome</keyword>
<dbReference type="EMBL" id="JAQAGZ010000012">
    <property type="protein sequence ID" value="MCZ8514452.1"/>
    <property type="molecule type" value="Genomic_DNA"/>
</dbReference>
<comment type="cofactor">
    <cofactor evidence="1">
        <name>FAD</name>
        <dbReference type="ChEBI" id="CHEBI:57692"/>
    </cofactor>
</comment>
<dbReference type="InterPro" id="IPR050097">
    <property type="entry name" value="Ferredoxin-NADP_redctase_2"/>
</dbReference>
<comment type="caution">
    <text evidence="6">The sequence shown here is derived from an EMBL/GenBank/DDBJ whole genome shotgun (WGS) entry which is preliminary data.</text>
</comment>
<dbReference type="PANTHER" id="PTHR48105">
    <property type="entry name" value="THIOREDOXIN REDUCTASE 1-RELATED-RELATED"/>
    <property type="match status" value="1"/>
</dbReference>
<evidence type="ECO:0000259" key="5">
    <source>
        <dbReference type="Pfam" id="PF07992"/>
    </source>
</evidence>
<accession>A0ABT4QC36</accession>
<dbReference type="PRINTS" id="PR00469">
    <property type="entry name" value="PNDRDTASEII"/>
</dbReference>
<evidence type="ECO:0000256" key="1">
    <source>
        <dbReference type="ARBA" id="ARBA00001974"/>
    </source>
</evidence>
<dbReference type="PRINTS" id="PR00368">
    <property type="entry name" value="FADPNR"/>
</dbReference>
<protein>
    <submittedName>
        <fullName evidence="6">NAD(P)/FAD-dependent oxidoreductase</fullName>
    </submittedName>
</protein>
<dbReference type="Proteomes" id="UP001527882">
    <property type="component" value="Unassembled WGS sequence"/>
</dbReference>
<keyword evidence="3" id="KW-0285">Flavoprotein</keyword>
<comment type="subunit">
    <text evidence="2">Homodimer.</text>
</comment>
<evidence type="ECO:0000313" key="7">
    <source>
        <dbReference type="Proteomes" id="UP001527882"/>
    </source>
</evidence>
<evidence type="ECO:0000256" key="4">
    <source>
        <dbReference type="ARBA" id="ARBA00023002"/>
    </source>
</evidence>
<dbReference type="SUPFAM" id="SSF51905">
    <property type="entry name" value="FAD/NAD(P)-binding domain"/>
    <property type="match status" value="1"/>
</dbReference>
<name>A0ABT4QC36_9BACL</name>
<dbReference type="RefSeq" id="WP_269883123.1">
    <property type="nucleotide sequence ID" value="NZ_JAQAGZ010000012.1"/>
</dbReference>
<dbReference type="InterPro" id="IPR023753">
    <property type="entry name" value="FAD/NAD-binding_dom"/>
</dbReference>
<sequence>MMFDCAIIGGGPAGLNAALVLGRARRNTVLFDNNRPRNVVTGESHGFITRDGVKPAEFRRIAHEDIDKYGTVRRVQTKIVDVRREGLFFRLATEEGEIVQARKLLLAAGLKETLPSVPGIHDFYGKSLFNCPYCDGWELRDRPLAVIAEQEHAFHMVRVVYNWSRDLVVFTNGRFNLSAEEKSRLSRKGIPVLEQRIASLRGQHGRLESVVLEDGREIRRAGGFVAPQWTQAAPFGDRLGCARNGKGGYVTDGFGRTSVKDVYAAGDTSVVAPSQLIIAAAEGSRAAIGVNTDLTEEDF</sequence>
<dbReference type="Pfam" id="PF07992">
    <property type="entry name" value="Pyr_redox_2"/>
    <property type="match status" value="1"/>
</dbReference>